<organism evidence="1 2">
    <name type="scientific">Coccidioides immitis RMSCC 3703</name>
    <dbReference type="NCBI Taxonomy" id="454286"/>
    <lineage>
        <taxon>Eukaryota</taxon>
        <taxon>Fungi</taxon>
        <taxon>Dikarya</taxon>
        <taxon>Ascomycota</taxon>
        <taxon>Pezizomycotina</taxon>
        <taxon>Eurotiomycetes</taxon>
        <taxon>Eurotiomycetidae</taxon>
        <taxon>Onygenales</taxon>
        <taxon>Onygenaceae</taxon>
        <taxon>Coccidioides</taxon>
    </lineage>
</organism>
<protein>
    <submittedName>
        <fullName evidence="1">Uncharacterized protein</fullName>
    </submittedName>
</protein>
<dbReference type="EMBL" id="DS268222">
    <property type="protein sequence ID" value="KMU72579.1"/>
    <property type="molecule type" value="Genomic_DNA"/>
</dbReference>
<gene>
    <name evidence="1" type="ORF">CISG_09695</name>
</gene>
<evidence type="ECO:0000313" key="2">
    <source>
        <dbReference type="Proteomes" id="UP000054559"/>
    </source>
</evidence>
<evidence type="ECO:0000313" key="1">
    <source>
        <dbReference type="EMBL" id="KMU72579.1"/>
    </source>
</evidence>
<reference evidence="2" key="1">
    <citation type="journal article" date="2010" name="Genome Res.">
        <title>Population genomic sequencing of Coccidioides fungi reveals recent hybridization and transposon control.</title>
        <authorList>
            <person name="Neafsey D.E."/>
            <person name="Barker B.M."/>
            <person name="Sharpton T.J."/>
            <person name="Stajich J.E."/>
            <person name="Park D.J."/>
            <person name="Whiston E."/>
            <person name="Hung C.-Y."/>
            <person name="McMahan C."/>
            <person name="White J."/>
            <person name="Sykes S."/>
            <person name="Heiman D."/>
            <person name="Young S."/>
            <person name="Zeng Q."/>
            <person name="Abouelleil A."/>
            <person name="Aftuck L."/>
            <person name="Bessette D."/>
            <person name="Brown A."/>
            <person name="FitzGerald M."/>
            <person name="Lui A."/>
            <person name="Macdonald J.P."/>
            <person name="Priest M."/>
            <person name="Orbach M.J."/>
            <person name="Galgiani J.N."/>
            <person name="Kirkland T.N."/>
            <person name="Cole G.T."/>
            <person name="Birren B.W."/>
            <person name="Henn M.R."/>
            <person name="Taylor J.W."/>
            <person name="Rounsley S.D."/>
        </authorList>
    </citation>
    <scope>NUCLEOTIDE SEQUENCE [LARGE SCALE GENOMIC DNA]</scope>
    <source>
        <strain evidence="2">RMSCC 3703</strain>
    </source>
</reference>
<name>A0A0J8QJJ7_COCIT</name>
<proteinExistence type="predicted"/>
<sequence>MPFIGVPRTDKEASKLHILGLSHFFHLGTGWRLVSITTKGSLLVSDLNGSQYRRNPGSKGWPTCIANFKSQDALGSAWPYIVSLDELRRRGGAGDRVEPLGMDVHYPDANGAHSVALQIRRFLGAFRPFPNLGLGQRAAHTAYLKVFGATSQ</sequence>
<dbReference type="Proteomes" id="UP000054559">
    <property type="component" value="Unassembled WGS sequence"/>
</dbReference>
<dbReference type="AlphaFoldDB" id="A0A0J8QJJ7"/>
<accession>A0A0J8QJJ7</accession>